<evidence type="ECO:0008006" key="4">
    <source>
        <dbReference type="Google" id="ProtNLM"/>
    </source>
</evidence>
<keyword evidence="1" id="KW-0732">Signal</keyword>
<dbReference type="EMBL" id="DS469643">
    <property type="protein sequence ID" value="EDO37600.1"/>
    <property type="molecule type" value="Genomic_DNA"/>
</dbReference>
<dbReference type="KEGG" id="nve:5509127"/>
<dbReference type="AlphaFoldDB" id="A7SFC5"/>
<proteinExistence type="predicted"/>
<protein>
    <recommendedName>
        <fullName evidence="4">Single domain-containing protein</fullName>
    </recommendedName>
</protein>
<evidence type="ECO:0000313" key="3">
    <source>
        <dbReference type="Proteomes" id="UP000001593"/>
    </source>
</evidence>
<gene>
    <name evidence="2" type="ORF">NEMVEDRAFT_v1g233126</name>
</gene>
<keyword evidence="3" id="KW-1185">Reference proteome</keyword>
<dbReference type="Proteomes" id="UP000001593">
    <property type="component" value="Unassembled WGS sequence"/>
</dbReference>
<evidence type="ECO:0000313" key="2">
    <source>
        <dbReference type="EMBL" id="EDO37600.1"/>
    </source>
</evidence>
<reference evidence="2 3" key="1">
    <citation type="journal article" date="2007" name="Science">
        <title>Sea anemone genome reveals ancestral eumetazoan gene repertoire and genomic organization.</title>
        <authorList>
            <person name="Putnam N.H."/>
            <person name="Srivastava M."/>
            <person name="Hellsten U."/>
            <person name="Dirks B."/>
            <person name="Chapman J."/>
            <person name="Salamov A."/>
            <person name="Terry A."/>
            <person name="Shapiro H."/>
            <person name="Lindquist E."/>
            <person name="Kapitonov V.V."/>
            <person name="Jurka J."/>
            <person name="Genikhovich G."/>
            <person name="Grigoriev I.V."/>
            <person name="Lucas S.M."/>
            <person name="Steele R.E."/>
            <person name="Finnerty J.R."/>
            <person name="Technau U."/>
            <person name="Martindale M.Q."/>
            <person name="Rokhsar D.S."/>
        </authorList>
    </citation>
    <scope>NUCLEOTIDE SEQUENCE [LARGE SCALE GENOMIC DNA]</scope>
    <source>
        <strain evidence="3">CH2 X CH6</strain>
    </source>
</reference>
<organism evidence="2 3">
    <name type="scientific">Nematostella vectensis</name>
    <name type="common">Starlet sea anemone</name>
    <dbReference type="NCBI Taxonomy" id="45351"/>
    <lineage>
        <taxon>Eukaryota</taxon>
        <taxon>Metazoa</taxon>
        <taxon>Cnidaria</taxon>
        <taxon>Anthozoa</taxon>
        <taxon>Hexacorallia</taxon>
        <taxon>Actiniaria</taxon>
        <taxon>Edwardsiidae</taxon>
        <taxon>Nematostella</taxon>
    </lineage>
</organism>
<sequence length="160" mass="18100">MHWRLQSLVFSLFLMAHFMAARHITTRHREEIYLSREIRQSQPQVYSGPFPCLDKNGAPQFPPPNGAPWPTDDKCHLSICTGAGVLTKSIGCMLKGAACPPGTYLEVPPKPQSPLDCCMCKPYQMLNKRGHPADDLYVRPVFDPRVQHHAMDLLRTIYAQ</sequence>
<evidence type="ECO:0000256" key="1">
    <source>
        <dbReference type="SAM" id="SignalP"/>
    </source>
</evidence>
<feature type="signal peptide" evidence="1">
    <location>
        <begin position="1"/>
        <end position="21"/>
    </location>
</feature>
<accession>A7SFC5</accession>
<feature type="chain" id="PRO_5002712670" description="Single domain-containing protein" evidence="1">
    <location>
        <begin position="22"/>
        <end position="160"/>
    </location>
</feature>
<dbReference type="InParanoid" id="A7SFC5"/>
<name>A7SFC5_NEMVE</name>
<dbReference type="HOGENOM" id="CLU_1654219_0_0_1"/>
<dbReference type="OrthoDB" id="5945086at2759"/>